<evidence type="ECO:0000313" key="4">
    <source>
        <dbReference type="Proteomes" id="UP000283928"/>
    </source>
</evidence>
<dbReference type="InterPro" id="IPR001387">
    <property type="entry name" value="Cro/C1-type_HTH"/>
</dbReference>
<name>A0A414KKD5_9FIRM</name>
<dbReference type="PROSITE" id="PS50943">
    <property type="entry name" value="HTH_CROC1"/>
    <property type="match status" value="1"/>
</dbReference>
<evidence type="ECO:0000313" key="2">
    <source>
        <dbReference type="EMBL" id="RHE13273.1"/>
    </source>
</evidence>
<organism evidence="3 4">
    <name type="scientific">Blautia obeum</name>
    <dbReference type="NCBI Taxonomy" id="40520"/>
    <lineage>
        <taxon>Bacteria</taxon>
        <taxon>Bacillati</taxon>
        <taxon>Bacillota</taxon>
        <taxon>Clostridia</taxon>
        <taxon>Lachnospirales</taxon>
        <taxon>Lachnospiraceae</taxon>
        <taxon>Blautia</taxon>
    </lineage>
</organism>
<dbReference type="Proteomes" id="UP000283928">
    <property type="component" value="Unassembled WGS sequence"/>
</dbReference>
<dbReference type="EMBL" id="QSKO01000003">
    <property type="protein sequence ID" value="RHE77314.1"/>
    <property type="molecule type" value="Genomic_DNA"/>
</dbReference>
<evidence type="ECO:0000313" key="5">
    <source>
        <dbReference type="Proteomes" id="UP000284644"/>
    </source>
</evidence>
<proteinExistence type="predicted"/>
<dbReference type="SMART" id="SM00530">
    <property type="entry name" value="HTH_XRE"/>
    <property type="match status" value="1"/>
</dbReference>
<comment type="caution">
    <text evidence="3">The sequence shown here is derived from an EMBL/GenBank/DDBJ whole genome shotgun (WGS) entry which is preliminary data.</text>
</comment>
<dbReference type="Proteomes" id="UP000284644">
    <property type="component" value="Unassembled WGS sequence"/>
</dbReference>
<sequence length="120" mass="13659">MITQRILSLLEEKSLTATDLCRAIGINTSTMTNWKNRGTDPPAKMIIPICEFLGVSSDYLLTGKERNSKQNILSEDSEWLALIHQLPHDAQLEFRGELKGYIKCLKRQEEDTVEPLKKAK</sequence>
<dbReference type="GO" id="GO:0003677">
    <property type="term" value="F:DNA binding"/>
    <property type="evidence" value="ECO:0007669"/>
    <property type="project" value="InterPro"/>
</dbReference>
<evidence type="ECO:0000313" key="3">
    <source>
        <dbReference type="EMBL" id="RHE77314.1"/>
    </source>
</evidence>
<dbReference type="InterPro" id="IPR010982">
    <property type="entry name" value="Lambda_DNA-bd_dom_sf"/>
</dbReference>
<gene>
    <name evidence="3" type="ORF">DW723_02730</name>
    <name evidence="2" type="ORF">DW767_07945</name>
</gene>
<dbReference type="Pfam" id="PF12844">
    <property type="entry name" value="HTH_19"/>
    <property type="match status" value="1"/>
</dbReference>
<dbReference type="SUPFAM" id="SSF47413">
    <property type="entry name" value="lambda repressor-like DNA-binding domains"/>
    <property type="match status" value="1"/>
</dbReference>
<evidence type="ECO:0000259" key="1">
    <source>
        <dbReference type="PROSITE" id="PS50943"/>
    </source>
</evidence>
<dbReference type="RefSeq" id="WP_021652389.1">
    <property type="nucleotide sequence ID" value="NZ_JAQEBC010000016.1"/>
</dbReference>
<dbReference type="CDD" id="cd00093">
    <property type="entry name" value="HTH_XRE"/>
    <property type="match status" value="1"/>
</dbReference>
<dbReference type="EMBL" id="QSJW01000004">
    <property type="protein sequence ID" value="RHE13273.1"/>
    <property type="molecule type" value="Genomic_DNA"/>
</dbReference>
<dbReference type="Gene3D" id="1.10.260.40">
    <property type="entry name" value="lambda repressor-like DNA-binding domains"/>
    <property type="match status" value="1"/>
</dbReference>
<feature type="domain" description="HTH cro/C1-type" evidence="1">
    <location>
        <begin position="6"/>
        <end position="60"/>
    </location>
</feature>
<dbReference type="AlphaFoldDB" id="A0A414KKD5"/>
<accession>A0A414KKD5</accession>
<protein>
    <submittedName>
        <fullName evidence="3">Helix-turn-helix domain-containing protein</fullName>
    </submittedName>
</protein>
<reference evidence="4 5" key="1">
    <citation type="submission" date="2018-08" db="EMBL/GenBank/DDBJ databases">
        <title>A genome reference for cultivated species of the human gut microbiota.</title>
        <authorList>
            <person name="Zou Y."/>
            <person name="Xue W."/>
            <person name="Luo G."/>
        </authorList>
    </citation>
    <scope>NUCLEOTIDE SEQUENCE [LARGE SCALE GENOMIC DNA]</scope>
    <source>
        <strain evidence="3 4">AM27-32LB</strain>
        <strain evidence="2 5">AM29-25AC</strain>
    </source>
</reference>